<accession>A0A9X0YR00</accession>
<feature type="transmembrane region" description="Helical" evidence="14">
    <location>
        <begin position="67"/>
        <end position="90"/>
    </location>
</feature>
<feature type="transmembrane region" description="Helical" evidence="14">
    <location>
        <begin position="41"/>
        <end position="61"/>
    </location>
</feature>
<feature type="transmembrane region" description="Helical" evidence="14">
    <location>
        <begin position="236"/>
        <end position="255"/>
    </location>
</feature>
<dbReference type="Pfam" id="PF00474">
    <property type="entry name" value="SSF"/>
    <property type="match status" value="1"/>
</dbReference>
<dbReference type="EMBL" id="JAGGMB010000002">
    <property type="protein sequence ID" value="MBP2076491.1"/>
    <property type="molecule type" value="Genomic_DNA"/>
</dbReference>
<evidence type="ECO:0000256" key="3">
    <source>
        <dbReference type="ARBA" id="ARBA00022448"/>
    </source>
</evidence>
<evidence type="ECO:0000256" key="12">
    <source>
        <dbReference type="ARBA" id="ARBA00033708"/>
    </source>
</evidence>
<dbReference type="InterPro" id="IPR018212">
    <property type="entry name" value="Na/solute_symporter_CS"/>
</dbReference>
<comment type="caution">
    <text evidence="15">The sequence shown here is derived from an EMBL/GenBank/DDBJ whole genome shotgun (WGS) entry which is preliminary data.</text>
</comment>
<keyword evidence="8" id="KW-0915">Sodium</keyword>
<dbReference type="InterPro" id="IPR001734">
    <property type="entry name" value="Na/solute_symporter"/>
</dbReference>
<keyword evidence="9" id="KW-0406">Ion transport</keyword>
<evidence type="ECO:0000256" key="8">
    <source>
        <dbReference type="ARBA" id="ARBA00023053"/>
    </source>
</evidence>
<evidence type="ECO:0000313" key="15">
    <source>
        <dbReference type="EMBL" id="MBP2076491.1"/>
    </source>
</evidence>
<sequence>MNIIPLIMIFTFFAIMLFIIRKKLGVSSFEDYATANRSFGFFALTFSVLATWIVGAMYTAWAGMAVTYGFTALYCIAYAIITMIVMYYVAPKTYIWGVRYGIKTQSELLGFRYQSKSLRMLTGIWGIVFTIPWLIVEIVTQGYVFEYATGGLISQFWGMVLGIIVVAVFVSLGGMRSVITANVFQGLILIFGGTALMIYFVYKYFGGFASGFEMVVNDYPGMLTYPGPGWDSPTPYWTSIVILSGLGGFLWPWAYNKLFAGDSIRTIKVSAVLAPIIYAIFFSIFVVTAIFIHSYDQTLSDVQGAFLWIASESGPIALGLLGVVIMASSVGTVSGIIQAISTTISRDLAQVINRKISDKKAVYIARISVVVISIVSLFFGTADLGLMVFLALFTYDGIILLFPVVILGLYWKRANKEGAIIGLIAGTALSMFLRFFNPNFIEGWGWQPGVYGLTLSFIIMIVVGYMKNPSAFVQKLWEDTEIIYAENVRVPTLKPRSRIS</sequence>
<evidence type="ECO:0000256" key="4">
    <source>
        <dbReference type="ARBA" id="ARBA00022475"/>
    </source>
</evidence>
<keyword evidence="6" id="KW-0769">Symport</keyword>
<keyword evidence="11" id="KW-0739">Sodium transport</keyword>
<keyword evidence="10 14" id="KW-0472">Membrane</keyword>
<reference evidence="15" key="1">
    <citation type="submission" date="2021-03" db="EMBL/GenBank/DDBJ databases">
        <title>Genomic Encyclopedia of Type Strains, Phase IV (KMG-IV): sequencing the most valuable type-strain genomes for metagenomic binning, comparative biology and taxonomic classification.</title>
        <authorList>
            <person name="Goeker M."/>
        </authorList>
    </citation>
    <scope>NUCLEOTIDE SEQUENCE</scope>
    <source>
        <strain evidence="15">DSM 107338</strain>
    </source>
</reference>
<evidence type="ECO:0000256" key="10">
    <source>
        <dbReference type="ARBA" id="ARBA00023136"/>
    </source>
</evidence>
<dbReference type="PANTHER" id="PTHR48086">
    <property type="entry name" value="SODIUM/PROLINE SYMPORTER-RELATED"/>
    <property type="match status" value="1"/>
</dbReference>
<evidence type="ECO:0000256" key="2">
    <source>
        <dbReference type="ARBA" id="ARBA00006434"/>
    </source>
</evidence>
<dbReference type="AlphaFoldDB" id="A0A9X0YR00"/>
<feature type="transmembrane region" description="Helical" evidence="14">
    <location>
        <begin position="448"/>
        <end position="466"/>
    </location>
</feature>
<comment type="subcellular location">
    <subcellularLocation>
        <location evidence="1">Cell membrane</location>
        <topology evidence="1">Multi-pass membrane protein</topology>
    </subcellularLocation>
</comment>
<gene>
    <name evidence="15" type="ORF">J2Z64_000703</name>
</gene>
<evidence type="ECO:0000256" key="7">
    <source>
        <dbReference type="ARBA" id="ARBA00022989"/>
    </source>
</evidence>
<feature type="transmembrane region" description="Helical" evidence="14">
    <location>
        <begin position="187"/>
        <end position="205"/>
    </location>
</feature>
<feature type="transmembrane region" description="Helical" evidence="14">
    <location>
        <begin position="276"/>
        <end position="295"/>
    </location>
</feature>
<dbReference type="OrthoDB" id="9810181at2"/>
<dbReference type="Proteomes" id="UP001138793">
    <property type="component" value="Unassembled WGS sequence"/>
</dbReference>
<feature type="transmembrane region" description="Helical" evidence="14">
    <location>
        <begin position="418"/>
        <end position="436"/>
    </location>
</feature>
<evidence type="ECO:0000256" key="11">
    <source>
        <dbReference type="ARBA" id="ARBA00023201"/>
    </source>
</evidence>
<evidence type="ECO:0000256" key="1">
    <source>
        <dbReference type="ARBA" id="ARBA00004651"/>
    </source>
</evidence>
<keyword evidence="16" id="KW-1185">Reference proteome</keyword>
<comment type="similarity">
    <text evidence="2 13">Belongs to the sodium:solute symporter (SSF) (TC 2.A.21) family.</text>
</comment>
<keyword evidence="7 14" id="KW-1133">Transmembrane helix</keyword>
<proteinExistence type="inferred from homology"/>
<evidence type="ECO:0000313" key="16">
    <source>
        <dbReference type="Proteomes" id="UP001138793"/>
    </source>
</evidence>
<evidence type="ECO:0000256" key="5">
    <source>
        <dbReference type="ARBA" id="ARBA00022692"/>
    </source>
</evidence>
<dbReference type="PROSITE" id="PS00457">
    <property type="entry name" value="NA_SOLUT_SYMP_2"/>
    <property type="match status" value="1"/>
</dbReference>
<dbReference type="InterPro" id="IPR038377">
    <property type="entry name" value="Na/Glc_symporter_sf"/>
</dbReference>
<dbReference type="GO" id="GO:0006814">
    <property type="term" value="P:sodium ion transport"/>
    <property type="evidence" value="ECO:0007669"/>
    <property type="project" value="UniProtKB-KW"/>
</dbReference>
<feature type="transmembrane region" description="Helical" evidence="14">
    <location>
        <begin position="315"/>
        <end position="340"/>
    </location>
</feature>
<evidence type="ECO:0000256" key="13">
    <source>
        <dbReference type="RuleBase" id="RU362091"/>
    </source>
</evidence>
<feature type="transmembrane region" description="Helical" evidence="14">
    <location>
        <begin position="361"/>
        <end position="380"/>
    </location>
</feature>
<feature type="transmembrane region" description="Helical" evidence="14">
    <location>
        <begin position="6"/>
        <end position="21"/>
    </location>
</feature>
<keyword evidence="5 14" id="KW-0812">Transmembrane</keyword>
<dbReference type="GO" id="GO:0046942">
    <property type="term" value="P:carboxylic acid transport"/>
    <property type="evidence" value="ECO:0007669"/>
    <property type="project" value="UniProtKB-ARBA"/>
</dbReference>
<comment type="catalytic activity">
    <reaction evidence="12">
        <text>L-proline(in) + Na(+)(in) = L-proline(out) + Na(+)(out)</text>
        <dbReference type="Rhea" id="RHEA:28967"/>
        <dbReference type="ChEBI" id="CHEBI:29101"/>
        <dbReference type="ChEBI" id="CHEBI:60039"/>
    </reaction>
</comment>
<protein>
    <submittedName>
        <fullName evidence="15">Na+/proline symporter</fullName>
    </submittedName>
</protein>
<dbReference type="InterPro" id="IPR050277">
    <property type="entry name" value="Sodium:Solute_Symporter"/>
</dbReference>
<dbReference type="RefSeq" id="WP_149474674.1">
    <property type="nucleotide sequence ID" value="NZ_JAGGMB010000002.1"/>
</dbReference>
<evidence type="ECO:0000256" key="9">
    <source>
        <dbReference type="ARBA" id="ARBA00023065"/>
    </source>
</evidence>
<feature type="transmembrane region" description="Helical" evidence="14">
    <location>
        <begin position="386"/>
        <end position="411"/>
    </location>
</feature>
<keyword evidence="3" id="KW-0813">Transport</keyword>
<evidence type="ECO:0000256" key="14">
    <source>
        <dbReference type="SAM" id="Phobius"/>
    </source>
</evidence>
<dbReference type="PANTHER" id="PTHR48086:SF3">
    <property type="entry name" value="SODIUM_PROLINE SYMPORTER"/>
    <property type="match status" value="1"/>
</dbReference>
<feature type="transmembrane region" description="Helical" evidence="14">
    <location>
        <begin position="156"/>
        <end position="175"/>
    </location>
</feature>
<organism evidence="15 16">
    <name type="scientific">Oceanobacillus polygoni</name>
    <dbReference type="NCBI Taxonomy" id="1235259"/>
    <lineage>
        <taxon>Bacteria</taxon>
        <taxon>Bacillati</taxon>
        <taxon>Bacillota</taxon>
        <taxon>Bacilli</taxon>
        <taxon>Bacillales</taxon>
        <taxon>Bacillaceae</taxon>
        <taxon>Oceanobacillus</taxon>
    </lineage>
</organism>
<dbReference type="CDD" id="cd10322">
    <property type="entry name" value="SLC5sbd"/>
    <property type="match status" value="1"/>
</dbReference>
<name>A0A9X0YR00_9BACI</name>
<dbReference type="GO" id="GO:0015293">
    <property type="term" value="F:symporter activity"/>
    <property type="evidence" value="ECO:0007669"/>
    <property type="project" value="UniProtKB-KW"/>
</dbReference>
<dbReference type="Gene3D" id="1.20.1730.10">
    <property type="entry name" value="Sodium/glucose cotransporter"/>
    <property type="match status" value="1"/>
</dbReference>
<dbReference type="PROSITE" id="PS50283">
    <property type="entry name" value="NA_SOLUT_SYMP_3"/>
    <property type="match status" value="1"/>
</dbReference>
<keyword evidence="4" id="KW-1003">Cell membrane</keyword>
<dbReference type="GO" id="GO:0005886">
    <property type="term" value="C:plasma membrane"/>
    <property type="evidence" value="ECO:0007669"/>
    <property type="project" value="UniProtKB-SubCell"/>
</dbReference>
<evidence type="ECO:0000256" key="6">
    <source>
        <dbReference type="ARBA" id="ARBA00022847"/>
    </source>
</evidence>
<feature type="transmembrane region" description="Helical" evidence="14">
    <location>
        <begin position="118"/>
        <end position="136"/>
    </location>
</feature>